<keyword evidence="2" id="KW-1185">Reference proteome</keyword>
<evidence type="ECO:0000313" key="2">
    <source>
        <dbReference type="Proteomes" id="UP000789860"/>
    </source>
</evidence>
<accession>A0ACA9PP24</accession>
<reference evidence="1" key="1">
    <citation type="submission" date="2021-06" db="EMBL/GenBank/DDBJ databases">
        <authorList>
            <person name="Kallberg Y."/>
            <person name="Tangrot J."/>
            <person name="Rosling A."/>
        </authorList>
    </citation>
    <scope>NUCLEOTIDE SEQUENCE</scope>
    <source>
        <strain evidence="1">AU212A</strain>
    </source>
</reference>
<name>A0ACA9PP24_9GLOM</name>
<dbReference type="Proteomes" id="UP000789860">
    <property type="component" value="Unassembled WGS sequence"/>
</dbReference>
<protein>
    <submittedName>
        <fullName evidence="1">1912_t:CDS:1</fullName>
    </submittedName>
</protein>
<sequence>VDWIFEFNALAITNTHLQYRPPTMLRNGHSTVPLTITKFPPNIVLQIDNMSYYPDLSLLYSSYSATSVTNILLSSYNHMSIWKYSFKCIV</sequence>
<feature type="non-terminal residue" evidence="1">
    <location>
        <position position="90"/>
    </location>
</feature>
<gene>
    <name evidence="1" type="ORF">SCALOS_LOCUS10890</name>
</gene>
<feature type="non-terminal residue" evidence="1">
    <location>
        <position position="1"/>
    </location>
</feature>
<proteinExistence type="predicted"/>
<evidence type="ECO:0000313" key="1">
    <source>
        <dbReference type="EMBL" id="CAG8711642.1"/>
    </source>
</evidence>
<organism evidence="1 2">
    <name type="scientific">Scutellospora calospora</name>
    <dbReference type="NCBI Taxonomy" id="85575"/>
    <lineage>
        <taxon>Eukaryota</taxon>
        <taxon>Fungi</taxon>
        <taxon>Fungi incertae sedis</taxon>
        <taxon>Mucoromycota</taxon>
        <taxon>Glomeromycotina</taxon>
        <taxon>Glomeromycetes</taxon>
        <taxon>Diversisporales</taxon>
        <taxon>Gigasporaceae</taxon>
        <taxon>Scutellospora</taxon>
    </lineage>
</organism>
<comment type="caution">
    <text evidence="1">The sequence shown here is derived from an EMBL/GenBank/DDBJ whole genome shotgun (WGS) entry which is preliminary data.</text>
</comment>
<dbReference type="EMBL" id="CAJVPM010043468">
    <property type="protein sequence ID" value="CAG8711642.1"/>
    <property type="molecule type" value="Genomic_DNA"/>
</dbReference>